<accession>A0ABR1X4J2</accession>
<proteinExistence type="predicted"/>
<name>A0ABR1X4J2_9PEZI</name>
<evidence type="ECO:0000313" key="1">
    <source>
        <dbReference type="EMBL" id="KAK8090335.1"/>
    </source>
</evidence>
<dbReference type="GeneID" id="92042671"/>
<evidence type="ECO:0000313" key="2">
    <source>
        <dbReference type="Proteomes" id="UP001433268"/>
    </source>
</evidence>
<keyword evidence="2" id="KW-1185">Reference proteome</keyword>
<dbReference type="RefSeq" id="XP_066673229.1">
    <property type="nucleotide sequence ID" value="XM_066809611.1"/>
</dbReference>
<dbReference type="Proteomes" id="UP001433268">
    <property type="component" value="Unassembled WGS sequence"/>
</dbReference>
<gene>
    <name evidence="1" type="ORF">PG997_005296</name>
</gene>
<dbReference type="EMBL" id="JAQQWN010000004">
    <property type="protein sequence ID" value="KAK8090335.1"/>
    <property type="molecule type" value="Genomic_DNA"/>
</dbReference>
<protein>
    <submittedName>
        <fullName evidence="1">Uncharacterized protein</fullName>
    </submittedName>
</protein>
<comment type="caution">
    <text evidence="1">The sequence shown here is derived from an EMBL/GenBank/DDBJ whole genome shotgun (WGS) entry which is preliminary data.</text>
</comment>
<organism evidence="1 2">
    <name type="scientific">Apiospora hydei</name>
    <dbReference type="NCBI Taxonomy" id="1337664"/>
    <lineage>
        <taxon>Eukaryota</taxon>
        <taxon>Fungi</taxon>
        <taxon>Dikarya</taxon>
        <taxon>Ascomycota</taxon>
        <taxon>Pezizomycotina</taxon>
        <taxon>Sordariomycetes</taxon>
        <taxon>Xylariomycetidae</taxon>
        <taxon>Amphisphaeriales</taxon>
        <taxon>Apiosporaceae</taxon>
        <taxon>Apiospora</taxon>
    </lineage>
</organism>
<reference evidence="1 2" key="1">
    <citation type="submission" date="2023-01" db="EMBL/GenBank/DDBJ databases">
        <title>Analysis of 21 Apiospora genomes using comparative genomics revels a genus with tremendous synthesis potential of carbohydrate active enzymes and secondary metabolites.</title>
        <authorList>
            <person name="Sorensen T."/>
        </authorList>
    </citation>
    <scope>NUCLEOTIDE SEQUENCE [LARGE SCALE GENOMIC DNA]</scope>
    <source>
        <strain evidence="1 2">CBS 114990</strain>
    </source>
</reference>
<sequence>MGITPSRVTRARTYVQRVSLTIIWLVELPPYLHMSPLLSASATGASPKKHQKRLERLRESHRYTGWSSIHCRINRDRPYWFFKGLAVWLLTSECLSHDESMTPIAFWSSYHVTGRPLTALEGAGSFYKGTITIYVEDRAVEFDISTYPQGTGRVESSGQPYTREWTHLGETARAHITGNVALTVYGLDMLHNDKPIIVFAPIDALRQAQTARDYQRAFCGVMPASSAWKWCPMQPPKTINMHGTWGREVEELVAILLGALVLRYAGGRPEPHGKQHGCNRSCQVGSQMSCSSFIGDILNEDDYLFRLVLKPTYETASKQ</sequence>